<proteinExistence type="predicted"/>
<dbReference type="Gene3D" id="3.90.1150.10">
    <property type="entry name" value="Aspartate Aminotransferase, domain 1"/>
    <property type="match status" value="1"/>
</dbReference>
<dbReference type="AlphaFoldDB" id="A0A645IE61"/>
<gene>
    <name evidence="1" type="ORF">SDC9_196351</name>
</gene>
<accession>A0A645IE61</accession>
<dbReference type="InterPro" id="IPR015422">
    <property type="entry name" value="PyrdxlP-dep_Trfase_small"/>
</dbReference>
<name>A0A645IE61_9ZZZZ</name>
<reference evidence="1" key="1">
    <citation type="submission" date="2019-08" db="EMBL/GenBank/DDBJ databases">
        <authorList>
            <person name="Kucharzyk K."/>
            <person name="Murdoch R.W."/>
            <person name="Higgins S."/>
            <person name="Loffler F."/>
        </authorList>
    </citation>
    <scope>NUCLEOTIDE SEQUENCE</scope>
</reference>
<sequence>MKKNDVIINGEDNGTMRFVTHNYVDKVEIDKVVELMKRA</sequence>
<evidence type="ECO:0000313" key="1">
    <source>
        <dbReference type="EMBL" id="MPN48739.1"/>
    </source>
</evidence>
<comment type="caution">
    <text evidence="1">The sequence shown here is derived from an EMBL/GenBank/DDBJ whole genome shotgun (WGS) entry which is preliminary data.</text>
</comment>
<protein>
    <submittedName>
        <fullName evidence="1">Uncharacterized protein</fullName>
    </submittedName>
</protein>
<dbReference type="EMBL" id="VSSQ01111336">
    <property type="protein sequence ID" value="MPN48739.1"/>
    <property type="molecule type" value="Genomic_DNA"/>
</dbReference>
<organism evidence="1">
    <name type="scientific">bioreactor metagenome</name>
    <dbReference type="NCBI Taxonomy" id="1076179"/>
    <lineage>
        <taxon>unclassified sequences</taxon>
        <taxon>metagenomes</taxon>
        <taxon>ecological metagenomes</taxon>
    </lineage>
</organism>